<organism evidence="2 3">
    <name type="scientific">Pigmentiphaga litoralis</name>
    <dbReference type="NCBI Taxonomy" id="516702"/>
    <lineage>
        <taxon>Bacteria</taxon>
        <taxon>Pseudomonadati</taxon>
        <taxon>Pseudomonadota</taxon>
        <taxon>Betaproteobacteria</taxon>
        <taxon>Burkholderiales</taxon>
        <taxon>Alcaligenaceae</taxon>
        <taxon>Pigmentiphaga</taxon>
    </lineage>
</organism>
<dbReference type="Proteomes" id="UP000542125">
    <property type="component" value="Unassembled WGS sequence"/>
</dbReference>
<dbReference type="RefSeq" id="WP_179587844.1">
    <property type="nucleotide sequence ID" value="NZ_JACBYR010000001.1"/>
</dbReference>
<proteinExistence type="predicted"/>
<reference evidence="2 3" key="1">
    <citation type="submission" date="2020-07" db="EMBL/GenBank/DDBJ databases">
        <title>Genomic Encyclopedia of Type Strains, Phase IV (KMG-V): Genome sequencing to study the core and pangenomes of soil and plant-associated prokaryotes.</title>
        <authorList>
            <person name="Whitman W."/>
        </authorList>
    </citation>
    <scope>NUCLEOTIDE SEQUENCE [LARGE SCALE GENOMIC DNA]</scope>
    <source>
        <strain evidence="2 3">SAS40</strain>
    </source>
</reference>
<feature type="compositionally biased region" description="Low complexity" evidence="1">
    <location>
        <begin position="66"/>
        <end position="77"/>
    </location>
</feature>
<dbReference type="AlphaFoldDB" id="A0A7Y9IW80"/>
<evidence type="ECO:0000256" key="1">
    <source>
        <dbReference type="SAM" id="MobiDB-lite"/>
    </source>
</evidence>
<name>A0A7Y9IW80_9BURK</name>
<feature type="compositionally biased region" description="Acidic residues" evidence="1">
    <location>
        <begin position="78"/>
        <end position="88"/>
    </location>
</feature>
<dbReference type="EMBL" id="JACBYR010000001">
    <property type="protein sequence ID" value="NYE84114.1"/>
    <property type="molecule type" value="Genomic_DNA"/>
</dbReference>
<dbReference type="Pfam" id="PF10685">
    <property type="entry name" value="KGG"/>
    <property type="match status" value="1"/>
</dbReference>
<gene>
    <name evidence="2" type="ORF">FHW18_003385</name>
</gene>
<sequence length="97" mass="10250">MADDKTQKPSKPRGFAAMDAKRQREIASLGGQTAHRLGKAHRFSVEEARAAGAAGHRTRKQQQEKAAGGSMSAAESDASSDADEETESSIEAAHAEK</sequence>
<accession>A0A7Y9IW80</accession>
<protein>
    <submittedName>
        <fullName evidence="2">General stress protein YciG</fullName>
    </submittedName>
</protein>
<evidence type="ECO:0000313" key="2">
    <source>
        <dbReference type="EMBL" id="NYE84114.1"/>
    </source>
</evidence>
<dbReference type="InterPro" id="IPR019626">
    <property type="entry name" value="Stress-induced_KGG_rpt"/>
</dbReference>
<keyword evidence="3" id="KW-1185">Reference proteome</keyword>
<comment type="caution">
    <text evidence="2">The sequence shown here is derived from an EMBL/GenBank/DDBJ whole genome shotgun (WGS) entry which is preliminary data.</text>
</comment>
<feature type="region of interest" description="Disordered" evidence="1">
    <location>
        <begin position="1"/>
        <end position="97"/>
    </location>
</feature>
<evidence type="ECO:0000313" key="3">
    <source>
        <dbReference type="Proteomes" id="UP000542125"/>
    </source>
</evidence>